<proteinExistence type="predicted"/>
<evidence type="ECO:0000256" key="1">
    <source>
        <dbReference type="SAM" id="MobiDB-lite"/>
    </source>
</evidence>
<gene>
    <name evidence="2" type="ORF">BDZ94DRAFT_1249458</name>
</gene>
<comment type="caution">
    <text evidence="2">The sequence shown here is derived from an EMBL/GenBank/DDBJ whole genome shotgun (WGS) entry which is preliminary data.</text>
</comment>
<feature type="region of interest" description="Disordered" evidence="1">
    <location>
        <begin position="431"/>
        <end position="456"/>
    </location>
</feature>
<dbReference type="OrthoDB" id="5531344at2759"/>
<dbReference type="EMBL" id="MU150237">
    <property type="protein sequence ID" value="KAF9467469.1"/>
    <property type="molecule type" value="Genomic_DNA"/>
</dbReference>
<feature type="compositionally biased region" description="Polar residues" evidence="1">
    <location>
        <begin position="25"/>
        <end position="59"/>
    </location>
</feature>
<sequence length="477" mass="52657">MTSGSSKSFATSSFRLDETVGRASQGAQQAINGSQNTAGTPGTLSQPYRSYTLASSSQGGPLPTPGANPYYNYSAWQNSWSTTPGYPYSGVNMQQEIPQAPFVQYQPQAQSPFTPVVQNSAATRVKTPSPSPSPPPAETYRHWDQAVKSFLTKLGLTQAVAGFEADLVVFNPEWEQKKVPDALADLINNLSVLGRPEAEPQEISTERSLDERKLDYIRFVKGVQPRTPTTINRSISAFLAKTRARNDASNRAEFVKSLAEKRRRLDDEDPSSIVIDPASCARTDAKPIDRDQQIKYDIAKNEDGPLSRTIKLPTFQSSKAKGKQKAKDPEDTNSGPGKSNGDSLTSDRYPALDERLKNIESHLSVRYVPSLPRTLLDRLKFLENHIIQLEKEYPPWAALHFNQPRRGWPPPPRATPIIVPPHQRALTKDLPETPQPLQLGPEVHTGPKPRNVNSSLHRAVLERLEVQQAKSDLAGSG</sequence>
<keyword evidence="3" id="KW-1185">Reference proteome</keyword>
<evidence type="ECO:0000313" key="2">
    <source>
        <dbReference type="EMBL" id="KAF9467469.1"/>
    </source>
</evidence>
<feature type="region of interest" description="Disordered" evidence="1">
    <location>
        <begin position="265"/>
        <end position="287"/>
    </location>
</feature>
<feature type="compositionally biased region" description="Polar residues" evidence="1">
    <location>
        <begin position="332"/>
        <end position="346"/>
    </location>
</feature>
<evidence type="ECO:0000313" key="3">
    <source>
        <dbReference type="Proteomes" id="UP000807353"/>
    </source>
</evidence>
<dbReference type="Proteomes" id="UP000807353">
    <property type="component" value="Unassembled WGS sequence"/>
</dbReference>
<feature type="region of interest" description="Disordered" evidence="1">
    <location>
        <begin position="307"/>
        <end position="348"/>
    </location>
</feature>
<dbReference type="AlphaFoldDB" id="A0A9P6CNZ1"/>
<reference evidence="2" key="1">
    <citation type="submission" date="2020-11" db="EMBL/GenBank/DDBJ databases">
        <authorList>
            <consortium name="DOE Joint Genome Institute"/>
            <person name="Ahrendt S."/>
            <person name="Riley R."/>
            <person name="Andreopoulos W."/>
            <person name="Labutti K."/>
            <person name="Pangilinan J."/>
            <person name="Ruiz-Duenas F.J."/>
            <person name="Barrasa J.M."/>
            <person name="Sanchez-Garcia M."/>
            <person name="Camarero S."/>
            <person name="Miyauchi S."/>
            <person name="Serrano A."/>
            <person name="Linde D."/>
            <person name="Babiker R."/>
            <person name="Drula E."/>
            <person name="Ayuso-Fernandez I."/>
            <person name="Pacheco R."/>
            <person name="Padilla G."/>
            <person name="Ferreira P."/>
            <person name="Barriuso J."/>
            <person name="Kellner H."/>
            <person name="Castanera R."/>
            <person name="Alfaro M."/>
            <person name="Ramirez L."/>
            <person name="Pisabarro A.G."/>
            <person name="Kuo A."/>
            <person name="Tritt A."/>
            <person name="Lipzen A."/>
            <person name="He G."/>
            <person name="Yan M."/>
            <person name="Ng V."/>
            <person name="Cullen D."/>
            <person name="Martin F."/>
            <person name="Rosso M.-N."/>
            <person name="Henrissat B."/>
            <person name="Hibbett D."/>
            <person name="Martinez A.T."/>
            <person name="Grigoriev I.V."/>
        </authorList>
    </citation>
    <scope>NUCLEOTIDE SEQUENCE</scope>
    <source>
        <strain evidence="2">CBS 247.69</strain>
    </source>
</reference>
<protein>
    <submittedName>
        <fullName evidence="2">Uncharacterized protein</fullName>
    </submittedName>
</protein>
<organism evidence="2 3">
    <name type="scientific">Collybia nuda</name>
    <dbReference type="NCBI Taxonomy" id="64659"/>
    <lineage>
        <taxon>Eukaryota</taxon>
        <taxon>Fungi</taxon>
        <taxon>Dikarya</taxon>
        <taxon>Basidiomycota</taxon>
        <taxon>Agaricomycotina</taxon>
        <taxon>Agaricomycetes</taxon>
        <taxon>Agaricomycetidae</taxon>
        <taxon>Agaricales</taxon>
        <taxon>Tricholomatineae</taxon>
        <taxon>Clitocybaceae</taxon>
        <taxon>Collybia</taxon>
    </lineage>
</organism>
<accession>A0A9P6CNZ1</accession>
<feature type="region of interest" description="Disordered" evidence="1">
    <location>
        <begin position="20"/>
        <end position="68"/>
    </location>
</feature>
<name>A0A9P6CNZ1_9AGAR</name>